<dbReference type="AlphaFoldDB" id="A0A6M1PJJ8"/>
<evidence type="ECO:0000313" key="1">
    <source>
        <dbReference type="EMBL" id="NGM82103.1"/>
    </source>
</evidence>
<accession>A0A6M1PJJ8</accession>
<dbReference type="Proteomes" id="UP000480151">
    <property type="component" value="Unassembled WGS sequence"/>
</dbReference>
<reference evidence="1 2" key="1">
    <citation type="submission" date="2020-02" db="EMBL/GenBank/DDBJ databases">
        <authorList>
            <person name="Gao J."/>
            <person name="Sun J."/>
        </authorList>
    </citation>
    <scope>NUCLEOTIDE SEQUENCE [LARGE SCALE GENOMIC DNA]</scope>
    <source>
        <strain evidence="1 2">7124</strain>
    </source>
</reference>
<organism evidence="1 2">
    <name type="scientific">Paenibacillus apii</name>
    <dbReference type="NCBI Taxonomy" id="1850370"/>
    <lineage>
        <taxon>Bacteria</taxon>
        <taxon>Bacillati</taxon>
        <taxon>Bacillota</taxon>
        <taxon>Bacilli</taxon>
        <taxon>Bacillales</taxon>
        <taxon>Paenibacillaceae</taxon>
        <taxon>Paenibacillus</taxon>
    </lineage>
</organism>
<name>A0A6M1PJJ8_9BACL</name>
<keyword evidence="2" id="KW-1185">Reference proteome</keyword>
<dbReference type="RefSeq" id="WP_165095953.1">
    <property type="nucleotide sequence ID" value="NZ_JAAKGU010000002.1"/>
</dbReference>
<protein>
    <submittedName>
        <fullName evidence="1">Signal peptide protein</fullName>
    </submittedName>
</protein>
<gene>
    <name evidence="1" type="ORF">G5B47_06730</name>
</gene>
<evidence type="ECO:0000313" key="2">
    <source>
        <dbReference type="Proteomes" id="UP000480151"/>
    </source>
</evidence>
<comment type="caution">
    <text evidence="1">The sequence shown here is derived from an EMBL/GenBank/DDBJ whole genome shotgun (WGS) entry which is preliminary data.</text>
</comment>
<sequence>MRKNKDKTLGAGPSGLRGKRPPRAALLLLIIAAVLALAGCSDNPGSVFSTDSSATSTSDVARVPWDYRVVEGTVGDLIGSDMTILPNNEMLPNDGNYATGDKIYTLQYMDAEITTDADQKNQVRLSSWSTIKSYKDLKSATDDLKNLKVSVTTDVDLIGVYKTKYKDKTRNFAVVELPSGNRIKQPIDDKRYTAMEKKKTVQVVLEEVHDFADYDLAYAKFRGWAN</sequence>
<dbReference type="EMBL" id="JAAKGU010000002">
    <property type="protein sequence ID" value="NGM82103.1"/>
    <property type="molecule type" value="Genomic_DNA"/>
</dbReference>
<proteinExistence type="predicted"/>